<dbReference type="PANTHER" id="PTHR12771">
    <property type="entry name" value="ENGULFMENT AND CELL MOTILITY"/>
    <property type="match status" value="1"/>
</dbReference>
<organism evidence="3 4">
    <name type="scientific">Physcomitrium patens</name>
    <name type="common">Spreading-leaved earth moss</name>
    <name type="synonym">Physcomitrella patens</name>
    <dbReference type="NCBI Taxonomy" id="3218"/>
    <lineage>
        <taxon>Eukaryota</taxon>
        <taxon>Viridiplantae</taxon>
        <taxon>Streptophyta</taxon>
        <taxon>Embryophyta</taxon>
        <taxon>Bryophyta</taxon>
        <taxon>Bryophytina</taxon>
        <taxon>Bryopsida</taxon>
        <taxon>Funariidae</taxon>
        <taxon>Funariales</taxon>
        <taxon>Funariaceae</taxon>
        <taxon>Physcomitrium</taxon>
    </lineage>
</organism>
<feature type="compositionally biased region" description="Basic residues" evidence="1">
    <location>
        <begin position="12"/>
        <end position="24"/>
    </location>
</feature>
<reference evidence="3 4" key="1">
    <citation type="journal article" date="2008" name="Science">
        <title>The Physcomitrella genome reveals evolutionary insights into the conquest of land by plants.</title>
        <authorList>
            <person name="Rensing S."/>
            <person name="Lang D."/>
            <person name="Zimmer A."/>
            <person name="Terry A."/>
            <person name="Salamov A."/>
            <person name="Shapiro H."/>
            <person name="Nishiyama T."/>
            <person name="Perroud P.-F."/>
            <person name="Lindquist E."/>
            <person name="Kamisugi Y."/>
            <person name="Tanahashi T."/>
            <person name="Sakakibara K."/>
            <person name="Fujita T."/>
            <person name="Oishi K."/>
            <person name="Shin-I T."/>
            <person name="Kuroki Y."/>
            <person name="Toyoda A."/>
            <person name="Suzuki Y."/>
            <person name="Hashimoto A."/>
            <person name="Yamaguchi K."/>
            <person name="Sugano A."/>
            <person name="Kohara Y."/>
            <person name="Fujiyama A."/>
            <person name="Anterola A."/>
            <person name="Aoki S."/>
            <person name="Ashton N."/>
            <person name="Barbazuk W.B."/>
            <person name="Barker E."/>
            <person name="Bennetzen J."/>
            <person name="Bezanilla M."/>
            <person name="Blankenship R."/>
            <person name="Cho S.H."/>
            <person name="Dutcher S."/>
            <person name="Estelle M."/>
            <person name="Fawcett J.A."/>
            <person name="Gundlach H."/>
            <person name="Hanada K."/>
            <person name="Heyl A."/>
            <person name="Hicks K.A."/>
            <person name="Hugh J."/>
            <person name="Lohr M."/>
            <person name="Mayer K."/>
            <person name="Melkozernov A."/>
            <person name="Murata T."/>
            <person name="Nelson D."/>
            <person name="Pils B."/>
            <person name="Prigge M."/>
            <person name="Reiss B."/>
            <person name="Renner T."/>
            <person name="Rombauts S."/>
            <person name="Rushton P."/>
            <person name="Sanderfoot A."/>
            <person name="Schween G."/>
            <person name="Shiu S.-H."/>
            <person name="Stueber K."/>
            <person name="Theodoulou F.L."/>
            <person name="Tu H."/>
            <person name="Van de Peer Y."/>
            <person name="Verrier P.J."/>
            <person name="Waters E."/>
            <person name="Wood A."/>
            <person name="Yang L."/>
            <person name="Cove D."/>
            <person name="Cuming A."/>
            <person name="Hasebe M."/>
            <person name="Lucas S."/>
            <person name="Mishler D.B."/>
            <person name="Reski R."/>
            <person name="Grigoriev I."/>
            <person name="Quatrano R.S."/>
            <person name="Boore J.L."/>
        </authorList>
    </citation>
    <scope>NUCLEOTIDE SEQUENCE [LARGE SCALE GENOMIC DNA]</scope>
    <source>
        <strain evidence="3 4">cv. Gransden 2004</strain>
    </source>
</reference>
<gene>
    <name evidence="3" type="primary">LOC112286971</name>
</gene>
<dbReference type="InterPro" id="IPR050868">
    <property type="entry name" value="ELMO_domain-containing"/>
</dbReference>
<dbReference type="PROSITE" id="PS51335">
    <property type="entry name" value="ELMO"/>
    <property type="match status" value="1"/>
</dbReference>
<dbReference type="EMBL" id="ABEU02000009">
    <property type="status" value="NOT_ANNOTATED_CDS"/>
    <property type="molecule type" value="Genomic_DNA"/>
</dbReference>
<dbReference type="FunCoup" id="A0A7I4EQH2">
    <property type="interactions" value="2350"/>
</dbReference>
<feature type="compositionally biased region" description="Basic and acidic residues" evidence="1">
    <location>
        <begin position="1"/>
        <end position="11"/>
    </location>
</feature>
<evidence type="ECO:0000256" key="1">
    <source>
        <dbReference type="SAM" id="MobiDB-lite"/>
    </source>
</evidence>
<dbReference type="EnsemblPlants" id="Pp3c9_8380V3.7">
    <property type="protein sequence ID" value="Pp3c9_8380V3.7"/>
    <property type="gene ID" value="Pp3c9_8380"/>
</dbReference>
<keyword evidence="4" id="KW-1185">Reference proteome</keyword>
<reference evidence="3" key="3">
    <citation type="submission" date="2020-12" db="UniProtKB">
        <authorList>
            <consortium name="EnsemblPlants"/>
        </authorList>
    </citation>
    <scope>IDENTIFICATION</scope>
</reference>
<accession>A0A7I4EQH2</accession>
<feature type="region of interest" description="Disordered" evidence="1">
    <location>
        <begin position="1"/>
        <end position="94"/>
    </location>
</feature>
<feature type="domain" description="ELMO" evidence="2">
    <location>
        <begin position="180"/>
        <end position="341"/>
    </location>
</feature>
<dbReference type="PANTHER" id="PTHR12771:SF56">
    <property type="entry name" value="CED-12"/>
    <property type="match status" value="1"/>
</dbReference>
<sequence>MVVERREEHGLMSKHRIHSVRPKLRSTLSTGLRQSQCDQRRRAMNSAGALRRRIHHEDVGGRKYDRESSSAVEGLNEPLLGNHSSDDDDDRDWRDKKRREDQVWTHNVSKLLAQWAQWFSIVVLAGGFRVGNNLFMAVLGRQFHGGGGDKPDYYLSPVQVGRLEKLQQRLAVPFDGTLPQHQDALKALWQASFPERAMPGLVSPQWKDMGWQGNDPSTDFRGGGFISLENLLFFARRFPAVFQRLLHKEEGKRAEWEYPFAVGGLNITFMLIQLLDLRAAKPNSSSAASFFNILATDENAFDMLYCVAFQLLDAQWLALGASYMEFNVVLQATRSQLEKELALDDVDRVEDLPSYVALVNST</sequence>
<evidence type="ECO:0000313" key="3">
    <source>
        <dbReference type="EnsemblPlants" id="Pp3c9_8380V3.7"/>
    </source>
</evidence>
<dbReference type="AlphaFoldDB" id="A0A7I4EQH2"/>
<evidence type="ECO:0000313" key="4">
    <source>
        <dbReference type="Proteomes" id="UP000006727"/>
    </source>
</evidence>
<protein>
    <recommendedName>
        <fullName evidence="2">ELMO domain-containing protein</fullName>
    </recommendedName>
</protein>
<reference evidence="3 4" key="2">
    <citation type="journal article" date="2018" name="Plant J.">
        <title>The Physcomitrella patens chromosome-scale assembly reveals moss genome structure and evolution.</title>
        <authorList>
            <person name="Lang D."/>
            <person name="Ullrich K.K."/>
            <person name="Murat F."/>
            <person name="Fuchs J."/>
            <person name="Jenkins J."/>
            <person name="Haas F.B."/>
            <person name="Piednoel M."/>
            <person name="Gundlach H."/>
            <person name="Van Bel M."/>
            <person name="Meyberg R."/>
            <person name="Vives C."/>
            <person name="Morata J."/>
            <person name="Symeonidi A."/>
            <person name="Hiss M."/>
            <person name="Muchero W."/>
            <person name="Kamisugi Y."/>
            <person name="Saleh O."/>
            <person name="Blanc G."/>
            <person name="Decker E.L."/>
            <person name="van Gessel N."/>
            <person name="Grimwood J."/>
            <person name="Hayes R.D."/>
            <person name="Graham S.W."/>
            <person name="Gunter L.E."/>
            <person name="McDaniel S.F."/>
            <person name="Hoernstein S.N.W."/>
            <person name="Larsson A."/>
            <person name="Li F.W."/>
            <person name="Perroud P.F."/>
            <person name="Phillips J."/>
            <person name="Ranjan P."/>
            <person name="Rokshar D.S."/>
            <person name="Rothfels C.J."/>
            <person name="Schneider L."/>
            <person name="Shu S."/>
            <person name="Stevenson D.W."/>
            <person name="Thummler F."/>
            <person name="Tillich M."/>
            <person name="Villarreal Aguilar J.C."/>
            <person name="Widiez T."/>
            <person name="Wong G.K."/>
            <person name="Wymore A."/>
            <person name="Zhang Y."/>
            <person name="Zimmer A.D."/>
            <person name="Quatrano R.S."/>
            <person name="Mayer K.F.X."/>
            <person name="Goodstein D."/>
            <person name="Casacuberta J.M."/>
            <person name="Vandepoele K."/>
            <person name="Reski R."/>
            <person name="Cuming A.C."/>
            <person name="Tuskan G.A."/>
            <person name="Maumus F."/>
            <person name="Salse J."/>
            <person name="Schmutz J."/>
            <person name="Rensing S.A."/>
        </authorList>
    </citation>
    <scope>NUCLEOTIDE SEQUENCE [LARGE SCALE GENOMIC DNA]</scope>
    <source>
        <strain evidence="3 4">cv. Gransden 2004</strain>
    </source>
</reference>
<feature type="compositionally biased region" description="Polar residues" evidence="1">
    <location>
        <begin position="26"/>
        <end position="37"/>
    </location>
</feature>
<dbReference type="InParanoid" id="A0A7I4EQH2"/>
<dbReference type="InterPro" id="IPR006816">
    <property type="entry name" value="ELMO_dom"/>
</dbReference>
<dbReference type="Pfam" id="PF04727">
    <property type="entry name" value="ELMO_CED12"/>
    <property type="match status" value="1"/>
</dbReference>
<dbReference type="Gramene" id="Pp3c9_8380V3.7">
    <property type="protein sequence ID" value="Pp3c9_8380V3.7"/>
    <property type="gene ID" value="Pp3c9_8380"/>
</dbReference>
<evidence type="ECO:0000259" key="2">
    <source>
        <dbReference type="PROSITE" id="PS51335"/>
    </source>
</evidence>
<proteinExistence type="predicted"/>
<name>A0A7I4EQH2_PHYPA</name>
<dbReference type="Proteomes" id="UP000006727">
    <property type="component" value="Chromosome 9"/>
</dbReference>
<feature type="compositionally biased region" description="Basic and acidic residues" evidence="1">
    <location>
        <begin position="55"/>
        <end position="68"/>
    </location>
</feature>